<evidence type="ECO:0000256" key="6">
    <source>
        <dbReference type="SAM" id="Phobius"/>
    </source>
</evidence>
<name>A0A554LHB0_9BACT</name>
<dbReference type="PANTHER" id="PTHR30619:SF7">
    <property type="entry name" value="BETA-LACTAMASE DOMAIN PROTEIN"/>
    <property type="match status" value="1"/>
</dbReference>
<accession>A0A554LHB0</accession>
<feature type="transmembrane region" description="Helical" evidence="6">
    <location>
        <begin position="327"/>
        <end position="348"/>
    </location>
</feature>
<evidence type="ECO:0000259" key="7">
    <source>
        <dbReference type="Pfam" id="PF03772"/>
    </source>
</evidence>
<evidence type="ECO:0000256" key="3">
    <source>
        <dbReference type="ARBA" id="ARBA00022692"/>
    </source>
</evidence>
<dbReference type="Pfam" id="PF03772">
    <property type="entry name" value="Competence"/>
    <property type="match status" value="1"/>
</dbReference>
<evidence type="ECO:0000256" key="4">
    <source>
        <dbReference type="ARBA" id="ARBA00022989"/>
    </source>
</evidence>
<feature type="transmembrane region" description="Helical" evidence="6">
    <location>
        <begin position="64"/>
        <end position="84"/>
    </location>
</feature>
<dbReference type="GO" id="GO:0005886">
    <property type="term" value="C:plasma membrane"/>
    <property type="evidence" value="ECO:0007669"/>
    <property type="project" value="UniProtKB-SubCell"/>
</dbReference>
<keyword evidence="2" id="KW-1003">Cell membrane</keyword>
<gene>
    <name evidence="8" type="ORF">CEN91_528</name>
</gene>
<feature type="non-terminal residue" evidence="8">
    <location>
        <position position="363"/>
    </location>
</feature>
<comment type="subcellular location">
    <subcellularLocation>
        <location evidence="1">Cell membrane</location>
        <topology evidence="1">Multi-pass membrane protein</topology>
    </subcellularLocation>
</comment>
<comment type="caution">
    <text evidence="8">The sequence shown here is derived from an EMBL/GenBank/DDBJ whole genome shotgun (WGS) entry which is preliminary data.</text>
</comment>
<organism evidence="8 9">
    <name type="scientific">Candidatus Berkelbacteria bacterium Licking1014_85</name>
    <dbReference type="NCBI Taxonomy" id="2017148"/>
    <lineage>
        <taxon>Bacteria</taxon>
        <taxon>Candidatus Berkelbacteria</taxon>
    </lineage>
</organism>
<evidence type="ECO:0000256" key="1">
    <source>
        <dbReference type="ARBA" id="ARBA00004651"/>
    </source>
</evidence>
<feature type="transmembrane region" description="Helical" evidence="6">
    <location>
        <begin position="36"/>
        <end position="57"/>
    </location>
</feature>
<dbReference type="EMBL" id="VMGI01000080">
    <property type="protein sequence ID" value="TSC92217.1"/>
    <property type="molecule type" value="Genomic_DNA"/>
</dbReference>
<dbReference type="InterPro" id="IPR004477">
    <property type="entry name" value="ComEC_N"/>
</dbReference>
<keyword evidence="5 6" id="KW-0472">Membrane</keyword>
<feature type="transmembrane region" description="Helical" evidence="6">
    <location>
        <begin position="271"/>
        <end position="291"/>
    </location>
</feature>
<proteinExistence type="predicted"/>
<dbReference type="NCBIfam" id="TIGR00360">
    <property type="entry name" value="ComEC_N-term"/>
    <property type="match status" value="1"/>
</dbReference>
<feature type="transmembrane region" description="Helical" evidence="6">
    <location>
        <begin position="171"/>
        <end position="200"/>
    </location>
</feature>
<feature type="transmembrane region" description="Helical" evidence="6">
    <location>
        <begin position="206"/>
        <end position="224"/>
    </location>
</feature>
<evidence type="ECO:0000313" key="9">
    <source>
        <dbReference type="Proteomes" id="UP000315589"/>
    </source>
</evidence>
<dbReference type="InterPro" id="IPR052159">
    <property type="entry name" value="Competence_DNA_uptake"/>
</dbReference>
<sequence>MNFNTKIHISQLFSAYIIVFFIGILLSQYIPYDSEIYLQAFVLFICVSLIFSPDFWIREAGRASAIFVLGLAFSNIFNTPIFAIDQNVIFDNLIKLRENFNAVLANLIPLPYSNLATGLVVGIDQNFPKDLKNAFINSGTIHIVAISGYNVAIIIKIFADSLKQFGRIWSFWVGTILIIAFTILVGGQASVVRAAIMGWLFLLARFIYRLPYIFSALLFSALLMTIYDREILTEISFLLTFSAMIGMIYISPTLQDFLNNYLKKIPSFLRSILAETLGAQIAVIPIIAYFFGRISIISPVSNILILPLIPLAMLLSFLGYLTGLWSIALGKIVALPLYLIVKYVIFIAEKTANLPFSNLSTSN</sequence>
<dbReference type="PANTHER" id="PTHR30619">
    <property type="entry name" value="DNA INTERNALIZATION/COMPETENCE PROTEIN COMEC/REC2"/>
    <property type="match status" value="1"/>
</dbReference>
<protein>
    <submittedName>
        <fullName evidence="8">Competence protein ComEC</fullName>
    </submittedName>
</protein>
<feature type="transmembrane region" description="Helical" evidence="6">
    <location>
        <begin position="139"/>
        <end position="159"/>
    </location>
</feature>
<keyword evidence="3 6" id="KW-0812">Transmembrane</keyword>
<feature type="domain" description="ComEC/Rec2-related protein" evidence="7">
    <location>
        <begin position="119"/>
        <end position="361"/>
    </location>
</feature>
<evidence type="ECO:0000256" key="2">
    <source>
        <dbReference type="ARBA" id="ARBA00022475"/>
    </source>
</evidence>
<evidence type="ECO:0000313" key="8">
    <source>
        <dbReference type="EMBL" id="TSC92217.1"/>
    </source>
</evidence>
<feature type="transmembrane region" description="Helical" evidence="6">
    <location>
        <begin position="231"/>
        <end position="251"/>
    </location>
</feature>
<feature type="transmembrane region" description="Helical" evidence="6">
    <location>
        <begin position="12"/>
        <end position="30"/>
    </location>
</feature>
<dbReference type="AlphaFoldDB" id="A0A554LHB0"/>
<dbReference type="Proteomes" id="UP000315589">
    <property type="component" value="Unassembled WGS sequence"/>
</dbReference>
<evidence type="ECO:0000256" key="5">
    <source>
        <dbReference type="ARBA" id="ARBA00023136"/>
    </source>
</evidence>
<reference evidence="8 9" key="1">
    <citation type="submission" date="2017-07" db="EMBL/GenBank/DDBJ databases">
        <title>Mechanisms for carbon and nitrogen cycling indicate functional differentiation within the Candidate Phyla Radiation.</title>
        <authorList>
            <person name="Danczak R.E."/>
            <person name="Johnston M.D."/>
            <person name="Kenah C."/>
            <person name="Slattery M."/>
            <person name="Wrighton K.C."/>
            <person name="Wilkins M.J."/>
        </authorList>
    </citation>
    <scope>NUCLEOTIDE SEQUENCE [LARGE SCALE GENOMIC DNA]</scope>
    <source>
        <strain evidence="8">Licking1014_85</strain>
    </source>
</reference>
<feature type="transmembrane region" description="Helical" evidence="6">
    <location>
        <begin position="303"/>
        <end position="321"/>
    </location>
</feature>
<keyword evidence="4 6" id="KW-1133">Transmembrane helix</keyword>